<dbReference type="OrthoDB" id="2434995at2759"/>
<dbReference type="InterPro" id="IPR046341">
    <property type="entry name" value="SET_dom_sf"/>
</dbReference>
<dbReference type="PROSITE" id="PS50280">
    <property type="entry name" value="SET"/>
    <property type="match status" value="1"/>
</dbReference>
<evidence type="ECO:0000256" key="6">
    <source>
        <dbReference type="ARBA" id="ARBA00023242"/>
    </source>
</evidence>
<feature type="region of interest" description="Disordered" evidence="8">
    <location>
        <begin position="1160"/>
        <end position="1184"/>
    </location>
</feature>
<gene>
    <name evidence="11" type="ORF">AGOR_G00195170</name>
</gene>
<dbReference type="PROSITE" id="PS50808">
    <property type="entry name" value="ZF_BED"/>
    <property type="match status" value="1"/>
</dbReference>
<dbReference type="Pfam" id="PF05699">
    <property type="entry name" value="Dimer_Tnp_hAT"/>
    <property type="match status" value="1"/>
</dbReference>
<feature type="compositionally biased region" description="Low complexity" evidence="8">
    <location>
        <begin position="502"/>
        <end position="511"/>
    </location>
</feature>
<feature type="region of interest" description="Disordered" evidence="8">
    <location>
        <begin position="499"/>
        <end position="544"/>
    </location>
</feature>
<keyword evidence="12" id="KW-1185">Reference proteome</keyword>
<evidence type="ECO:0000256" key="4">
    <source>
        <dbReference type="ARBA" id="ARBA00022833"/>
    </source>
</evidence>
<evidence type="ECO:0000313" key="12">
    <source>
        <dbReference type="Proteomes" id="UP000829720"/>
    </source>
</evidence>
<name>A0A8T3CW79_9TELE</name>
<dbReference type="PANTHER" id="PTHR46169">
    <property type="entry name" value="DNA REPLICATION-RELATED ELEMENT FACTOR, ISOFORM A"/>
    <property type="match status" value="1"/>
</dbReference>
<feature type="region of interest" description="Disordered" evidence="8">
    <location>
        <begin position="341"/>
        <end position="415"/>
    </location>
</feature>
<accession>A0A8T3CW79</accession>
<protein>
    <submittedName>
        <fullName evidence="11">Uncharacterized protein</fullName>
    </submittedName>
</protein>
<dbReference type="GO" id="GO:0046983">
    <property type="term" value="F:protein dimerization activity"/>
    <property type="evidence" value="ECO:0007669"/>
    <property type="project" value="InterPro"/>
</dbReference>
<sequence length="1184" mass="127491">MLAVEDKRLFCELCQLYFSDSCPSHGAPHFVRDSAVPEGAGSGAESRAVLSLPQCLVLVERSQEPGGEMGVFSQTPLSQGWIFGPYEGEGLLSRRACTKYSWAIKDKGFFFYVDASDESKANWMRYVACASSEEEQNLTVFQYHGRIYYRVSKPIPAGAELRVWIGREYATMLGLQLGDHIKFEFGEKEILMKIFQDIQVVSVSDGSTSAGQQTDSASSSMGKTQTAPVSPQGHVTQSVSTSIAQPQTPDSSLPPGPRAAAAPPLRFNFVKGSESLVSLSRAQSRYWTFFGFEANCFGQFLDKTKIICKLCGGRLAYSGNTTNLRQHLIYKHRREFNQLMESGVTGPPVHGPPAAASFGPLRAGQRAPPPLASASSPGAPKQQREGEGSASVSSSSVTNRISPAPTPAPTAPPTASMATAPLVSAARATNAIADFLVRDLLPPQTVEGEGFKLLMSTLLPSYQLPSAHFLSQVVLGGAYAQGRAEWVGLLKEAVGGLGAAEKSPPVSSVKLSPDEPTQDCDPDPSSDCISSWSPSLPTGDAPSSSLSAALKRGVARSRVAVSGEVWRYGWRGDEAIYVTLSAHFVDEDFRQRSLTLSSRRLGEEGASEGKAESLVRAMAREWGVATPSLILLGGEEGVLEKEERNEGSLHPNSTATEERGDSAPSVERYRGDSAPSVERYSLGRENAVTESTPHPLKAEEESPSGSAEEGRGLLTAWPPISCMFGVLQKCMQRILQLPEASRALRRCEALVSKLLPFILHGNTATASPRVEELLADPTLRSQLRSWGRDGLSWSSLYGGVQTLSDSQHTLSQVLGEMAAETQASSSCSVEAGPPLCPQPLPKDSTDPTPEQLHKPNTSSAVSGLCAADLPEPCDWSLLRELCAVLKPLDVACSTLARGQFPCLSLVKPVLTSLLSRHFAPRHGDSPFRQVAKQAVRESLEGRCSDPEVNRALNLACALDPRFRGLEFVEAGERAETLDWLKKEAVGLAQDERLGEGGMDREERCGKRPKRAGPEITSGGVKKARQAGEPEDRGPEDPILLNDEDDGDDVPAGGLCPPRPQTPHRSLAQQVEREAAIFRAEPGAELGEEPLQWWRERASQLPLLARAARVYLAAPATAGHAPRLLKQSIGEGGAMFRKRANIPPEALDQLLFLHHNRLSVGKPARAGTLGTPRPERSDGKRTISD</sequence>
<dbReference type="GO" id="GO:0005634">
    <property type="term" value="C:nucleus"/>
    <property type="evidence" value="ECO:0007669"/>
    <property type="project" value="UniProtKB-SubCell"/>
</dbReference>
<feature type="region of interest" description="Disordered" evidence="8">
    <location>
        <begin position="991"/>
        <end position="1063"/>
    </location>
</feature>
<feature type="compositionally biased region" description="Basic and acidic residues" evidence="8">
    <location>
        <begin position="656"/>
        <end position="671"/>
    </location>
</feature>
<keyword evidence="3 7" id="KW-0863">Zinc-finger</keyword>
<dbReference type="InterPro" id="IPR036236">
    <property type="entry name" value="Znf_C2H2_sf"/>
</dbReference>
<feature type="compositionally biased region" description="Basic and acidic residues" evidence="8">
    <location>
        <begin position="1172"/>
        <end position="1184"/>
    </location>
</feature>
<dbReference type="Pfam" id="PF02892">
    <property type="entry name" value="zf-BED"/>
    <property type="match status" value="1"/>
</dbReference>
<feature type="domain" description="SET" evidence="9">
    <location>
        <begin position="55"/>
        <end position="166"/>
    </location>
</feature>
<feature type="region of interest" description="Disordered" evidence="8">
    <location>
        <begin position="640"/>
        <end position="711"/>
    </location>
</feature>
<organism evidence="11 12">
    <name type="scientific">Albula goreensis</name>
    <dbReference type="NCBI Taxonomy" id="1534307"/>
    <lineage>
        <taxon>Eukaryota</taxon>
        <taxon>Metazoa</taxon>
        <taxon>Chordata</taxon>
        <taxon>Craniata</taxon>
        <taxon>Vertebrata</taxon>
        <taxon>Euteleostomi</taxon>
        <taxon>Actinopterygii</taxon>
        <taxon>Neopterygii</taxon>
        <taxon>Teleostei</taxon>
        <taxon>Albuliformes</taxon>
        <taxon>Albulidae</taxon>
        <taxon>Albula</taxon>
    </lineage>
</organism>
<feature type="domain" description="BED-type" evidence="10">
    <location>
        <begin position="281"/>
        <end position="339"/>
    </location>
</feature>
<evidence type="ECO:0000256" key="2">
    <source>
        <dbReference type="ARBA" id="ARBA00022723"/>
    </source>
</evidence>
<dbReference type="SUPFAM" id="SSF57667">
    <property type="entry name" value="beta-beta-alpha zinc fingers"/>
    <property type="match status" value="1"/>
</dbReference>
<evidence type="ECO:0000256" key="8">
    <source>
        <dbReference type="SAM" id="MobiDB-lite"/>
    </source>
</evidence>
<feature type="compositionally biased region" description="Polar residues" evidence="8">
    <location>
        <begin position="206"/>
        <end position="251"/>
    </location>
</feature>
<comment type="caution">
    <text evidence="11">The sequence shown here is derived from an EMBL/GenBank/DDBJ whole genome shotgun (WGS) entry which is preliminary data.</text>
</comment>
<evidence type="ECO:0000256" key="3">
    <source>
        <dbReference type="ARBA" id="ARBA00022771"/>
    </source>
</evidence>
<dbReference type="SMART" id="SM00614">
    <property type="entry name" value="ZnF_BED"/>
    <property type="match status" value="1"/>
</dbReference>
<dbReference type="Proteomes" id="UP000829720">
    <property type="component" value="Unassembled WGS sequence"/>
</dbReference>
<dbReference type="EMBL" id="JAERUA010000018">
    <property type="protein sequence ID" value="KAI1887892.1"/>
    <property type="molecule type" value="Genomic_DNA"/>
</dbReference>
<reference evidence="11" key="1">
    <citation type="submission" date="2021-01" db="EMBL/GenBank/DDBJ databases">
        <authorList>
            <person name="Zahm M."/>
            <person name="Roques C."/>
            <person name="Cabau C."/>
            <person name="Klopp C."/>
            <person name="Donnadieu C."/>
            <person name="Jouanno E."/>
            <person name="Lampietro C."/>
            <person name="Louis A."/>
            <person name="Herpin A."/>
            <person name="Echchiki A."/>
            <person name="Berthelot C."/>
            <person name="Parey E."/>
            <person name="Roest-Crollius H."/>
            <person name="Braasch I."/>
            <person name="Postlethwait J."/>
            <person name="Bobe J."/>
            <person name="Montfort J."/>
            <person name="Bouchez O."/>
            <person name="Begum T."/>
            <person name="Mejri S."/>
            <person name="Adams A."/>
            <person name="Chen W.-J."/>
            <person name="Guiguen Y."/>
        </authorList>
    </citation>
    <scope>NUCLEOTIDE SEQUENCE</scope>
    <source>
        <tissue evidence="11">Blood</tissue>
    </source>
</reference>
<evidence type="ECO:0000259" key="9">
    <source>
        <dbReference type="PROSITE" id="PS50280"/>
    </source>
</evidence>
<dbReference type="InterPro" id="IPR003656">
    <property type="entry name" value="Znf_BED"/>
</dbReference>
<keyword evidence="4" id="KW-0862">Zinc</keyword>
<comment type="subcellular location">
    <subcellularLocation>
        <location evidence="1">Nucleus</location>
    </subcellularLocation>
</comment>
<feature type="region of interest" description="Disordered" evidence="8">
    <location>
        <begin position="206"/>
        <end position="258"/>
    </location>
</feature>
<keyword evidence="6" id="KW-0539">Nucleus</keyword>
<keyword evidence="2" id="KW-0479">Metal-binding</keyword>
<evidence type="ECO:0000256" key="1">
    <source>
        <dbReference type="ARBA" id="ARBA00004123"/>
    </source>
</evidence>
<feature type="compositionally biased region" description="Basic and acidic residues" evidence="8">
    <location>
        <begin position="991"/>
        <end position="1005"/>
    </location>
</feature>
<dbReference type="InterPro" id="IPR001214">
    <property type="entry name" value="SET_dom"/>
</dbReference>
<feature type="compositionally biased region" description="Basic and acidic residues" evidence="8">
    <location>
        <begin position="1025"/>
        <end position="1035"/>
    </location>
</feature>
<dbReference type="SUPFAM" id="SSF140996">
    <property type="entry name" value="Hermes dimerisation domain"/>
    <property type="match status" value="1"/>
</dbReference>
<dbReference type="GO" id="GO:0003677">
    <property type="term" value="F:DNA binding"/>
    <property type="evidence" value="ECO:0007669"/>
    <property type="project" value="UniProtKB-KW"/>
</dbReference>
<feature type="region of interest" description="Disordered" evidence="8">
    <location>
        <begin position="828"/>
        <end position="858"/>
    </location>
</feature>
<evidence type="ECO:0000256" key="7">
    <source>
        <dbReference type="PROSITE-ProRule" id="PRU00027"/>
    </source>
</evidence>
<proteinExistence type="predicted"/>
<dbReference type="Gene3D" id="2.170.270.10">
    <property type="entry name" value="SET domain"/>
    <property type="match status" value="1"/>
</dbReference>
<keyword evidence="5" id="KW-0238">DNA-binding</keyword>
<dbReference type="PANTHER" id="PTHR46169:SF2">
    <property type="entry name" value="E3 SUMO-PROTEIN LIGASE ZBED1"/>
    <property type="match status" value="1"/>
</dbReference>
<feature type="compositionally biased region" description="Low complexity" evidence="8">
    <location>
        <begin position="525"/>
        <end position="537"/>
    </location>
</feature>
<evidence type="ECO:0000256" key="5">
    <source>
        <dbReference type="ARBA" id="ARBA00023125"/>
    </source>
</evidence>
<dbReference type="SUPFAM" id="SSF53098">
    <property type="entry name" value="Ribonuclease H-like"/>
    <property type="match status" value="1"/>
</dbReference>
<dbReference type="GO" id="GO:0008270">
    <property type="term" value="F:zinc ion binding"/>
    <property type="evidence" value="ECO:0007669"/>
    <property type="project" value="UniProtKB-KW"/>
</dbReference>
<dbReference type="Pfam" id="PF21549">
    <property type="entry name" value="PRDM2_PR"/>
    <property type="match status" value="1"/>
</dbReference>
<dbReference type="AlphaFoldDB" id="A0A8T3CW79"/>
<evidence type="ECO:0000259" key="10">
    <source>
        <dbReference type="PROSITE" id="PS50808"/>
    </source>
</evidence>
<evidence type="ECO:0000313" key="11">
    <source>
        <dbReference type="EMBL" id="KAI1887892.1"/>
    </source>
</evidence>
<dbReference type="InterPro" id="IPR052717">
    <property type="entry name" value="Vacuolar_transposase_reg"/>
</dbReference>
<dbReference type="InterPro" id="IPR008906">
    <property type="entry name" value="HATC_C_dom"/>
</dbReference>
<dbReference type="GO" id="GO:0006357">
    <property type="term" value="P:regulation of transcription by RNA polymerase II"/>
    <property type="evidence" value="ECO:0007669"/>
    <property type="project" value="TreeGrafter"/>
</dbReference>
<dbReference type="InterPro" id="IPR012337">
    <property type="entry name" value="RNaseH-like_sf"/>
</dbReference>